<accession>A0A8D2DIU6</accession>
<dbReference type="GO" id="GO:0007076">
    <property type="term" value="P:mitotic chromosome condensation"/>
    <property type="evidence" value="ECO:0007669"/>
    <property type="project" value="TreeGrafter"/>
</dbReference>
<keyword evidence="5" id="KW-0132">Cell division</keyword>
<feature type="compositionally biased region" description="Polar residues" evidence="12">
    <location>
        <begin position="54"/>
        <end position="64"/>
    </location>
</feature>
<comment type="similarity">
    <text evidence="3">Belongs to the NUSAP family.</text>
</comment>
<evidence type="ECO:0000256" key="3">
    <source>
        <dbReference type="ARBA" id="ARBA00009702"/>
    </source>
</evidence>
<evidence type="ECO:0000256" key="12">
    <source>
        <dbReference type="SAM" id="MobiDB-lite"/>
    </source>
</evidence>
<dbReference type="Proteomes" id="UP000694564">
    <property type="component" value="Chromosome 15"/>
</dbReference>
<keyword evidence="6" id="KW-0493">Microtubule</keyword>
<evidence type="ECO:0000256" key="2">
    <source>
        <dbReference type="ARBA" id="ARBA00004186"/>
    </source>
</evidence>
<dbReference type="GO" id="GO:0005730">
    <property type="term" value="C:nucleolus"/>
    <property type="evidence" value="ECO:0007669"/>
    <property type="project" value="TreeGrafter"/>
</dbReference>
<dbReference type="OrthoDB" id="3258416at2759"/>
<sequence>MPNSCTEELNFFKYSNLHYLAKSLGLQANLRANKWLKTLKVHPKYQARKENKNQNENQTSTSSFDKIEILINR</sequence>
<evidence type="ECO:0000313" key="13">
    <source>
        <dbReference type="Ensembl" id="ENSSVLP00005026566.1"/>
    </source>
</evidence>
<proteinExistence type="inferred from homology"/>
<evidence type="ECO:0000313" key="14">
    <source>
        <dbReference type="Proteomes" id="UP000694564"/>
    </source>
</evidence>
<reference evidence="13" key="2">
    <citation type="submission" date="2025-09" db="UniProtKB">
        <authorList>
            <consortium name="Ensembl"/>
        </authorList>
    </citation>
    <scope>IDENTIFICATION</scope>
</reference>
<protein>
    <submittedName>
        <fullName evidence="13">Uncharacterized protein</fullName>
    </submittedName>
</protein>
<dbReference type="GeneTree" id="ENSGT00950000185079"/>
<keyword evidence="11" id="KW-0131">Cell cycle</keyword>
<dbReference type="GO" id="GO:0040001">
    <property type="term" value="P:establishment of mitotic spindle localization"/>
    <property type="evidence" value="ECO:0007669"/>
    <property type="project" value="InterPro"/>
</dbReference>
<name>A0A8D2DIU6_SCIVU</name>
<evidence type="ECO:0000256" key="7">
    <source>
        <dbReference type="ARBA" id="ARBA00022776"/>
    </source>
</evidence>
<dbReference type="GO" id="GO:0008017">
    <property type="term" value="F:microtubule binding"/>
    <property type="evidence" value="ECO:0007669"/>
    <property type="project" value="TreeGrafter"/>
</dbReference>
<keyword evidence="4" id="KW-0963">Cytoplasm</keyword>
<comment type="subcellular location">
    <subcellularLocation>
        <location evidence="2">Cytoplasm</location>
        <location evidence="2">Cytoskeleton</location>
        <location evidence="2">Spindle</location>
    </subcellularLocation>
    <subcellularLocation>
        <location evidence="1">Nucleus</location>
    </subcellularLocation>
</comment>
<reference evidence="13" key="1">
    <citation type="submission" date="2025-08" db="UniProtKB">
        <authorList>
            <consortium name="Ensembl"/>
        </authorList>
    </citation>
    <scope>IDENTIFICATION</scope>
</reference>
<organism evidence="13 14">
    <name type="scientific">Sciurus vulgaris</name>
    <name type="common">Eurasian red squirrel</name>
    <dbReference type="NCBI Taxonomy" id="55149"/>
    <lineage>
        <taxon>Eukaryota</taxon>
        <taxon>Metazoa</taxon>
        <taxon>Chordata</taxon>
        <taxon>Craniata</taxon>
        <taxon>Vertebrata</taxon>
        <taxon>Euteleostomi</taxon>
        <taxon>Mammalia</taxon>
        <taxon>Eutheria</taxon>
        <taxon>Euarchontoglires</taxon>
        <taxon>Glires</taxon>
        <taxon>Rodentia</taxon>
        <taxon>Sciuromorpha</taxon>
        <taxon>Sciuridae</taxon>
        <taxon>Sciurinae</taxon>
        <taxon>Sciurini</taxon>
        <taxon>Sciurus</taxon>
    </lineage>
</organism>
<dbReference type="InterPro" id="IPR026756">
    <property type="entry name" value="NuSAP"/>
</dbReference>
<evidence type="ECO:0000256" key="1">
    <source>
        <dbReference type="ARBA" id="ARBA00004123"/>
    </source>
</evidence>
<dbReference type="PANTHER" id="PTHR15874:SF1">
    <property type="entry name" value="NUCLEOLAR AND SPINDLE-ASSOCIATED PROTEIN 1"/>
    <property type="match status" value="1"/>
</dbReference>
<evidence type="ECO:0000256" key="4">
    <source>
        <dbReference type="ARBA" id="ARBA00022490"/>
    </source>
</evidence>
<keyword evidence="10" id="KW-0539">Nucleus</keyword>
<evidence type="ECO:0000256" key="10">
    <source>
        <dbReference type="ARBA" id="ARBA00023242"/>
    </source>
</evidence>
<dbReference type="Ensembl" id="ENSSVLT00005029529.1">
    <property type="protein sequence ID" value="ENSSVLP00005026566.1"/>
    <property type="gene ID" value="ENSSVLG00005021059.1"/>
</dbReference>
<dbReference type="AlphaFoldDB" id="A0A8D2DIU6"/>
<dbReference type="GO" id="GO:0003677">
    <property type="term" value="F:DNA binding"/>
    <property type="evidence" value="ECO:0007669"/>
    <property type="project" value="UniProtKB-KW"/>
</dbReference>
<keyword evidence="7" id="KW-0498">Mitosis</keyword>
<feature type="region of interest" description="Disordered" evidence="12">
    <location>
        <begin position="48"/>
        <end position="73"/>
    </location>
</feature>
<evidence type="ECO:0000256" key="8">
    <source>
        <dbReference type="ARBA" id="ARBA00023125"/>
    </source>
</evidence>
<evidence type="ECO:0000256" key="6">
    <source>
        <dbReference type="ARBA" id="ARBA00022701"/>
    </source>
</evidence>
<evidence type="ECO:0000256" key="5">
    <source>
        <dbReference type="ARBA" id="ARBA00022618"/>
    </source>
</evidence>
<dbReference type="GO" id="GO:0072686">
    <property type="term" value="C:mitotic spindle"/>
    <property type="evidence" value="ECO:0007669"/>
    <property type="project" value="TreeGrafter"/>
</dbReference>
<evidence type="ECO:0000256" key="11">
    <source>
        <dbReference type="ARBA" id="ARBA00023306"/>
    </source>
</evidence>
<dbReference type="GO" id="GO:0000281">
    <property type="term" value="P:mitotic cytokinesis"/>
    <property type="evidence" value="ECO:0007669"/>
    <property type="project" value="InterPro"/>
</dbReference>
<keyword evidence="8" id="KW-0238">DNA-binding</keyword>
<keyword evidence="14" id="KW-1185">Reference proteome</keyword>
<dbReference type="GO" id="GO:0005874">
    <property type="term" value="C:microtubule"/>
    <property type="evidence" value="ECO:0007669"/>
    <property type="project" value="UniProtKB-KW"/>
</dbReference>
<dbReference type="PANTHER" id="PTHR15874">
    <property type="entry name" value="NUCLEOLAR AND SPINDLE-ASSOCIATED PROTEIN 1"/>
    <property type="match status" value="1"/>
</dbReference>
<evidence type="ECO:0000256" key="9">
    <source>
        <dbReference type="ARBA" id="ARBA00023212"/>
    </source>
</evidence>
<keyword evidence="9" id="KW-0206">Cytoskeleton</keyword>